<evidence type="ECO:0000313" key="2">
    <source>
        <dbReference type="EMBL" id="MBD1599856.1"/>
    </source>
</evidence>
<accession>A0ABR7Z3J8</accession>
<dbReference type="EMBL" id="JAAOCA010000016">
    <property type="protein sequence ID" value="MBD1599856.1"/>
    <property type="molecule type" value="Genomic_DNA"/>
</dbReference>
<evidence type="ECO:0000259" key="1">
    <source>
        <dbReference type="Pfam" id="PF21006"/>
    </source>
</evidence>
<evidence type="ECO:0000313" key="3">
    <source>
        <dbReference type="Proteomes" id="UP000805841"/>
    </source>
</evidence>
<dbReference type="Pfam" id="PF21006">
    <property type="entry name" value="NHase_beta_N"/>
    <property type="match status" value="1"/>
</dbReference>
<dbReference type="Proteomes" id="UP000805841">
    <property type="component" value="Unassembled WGS sequence"/>
</dbReference>
<name>A0ABR7Z3J8_9PSED</name>
<dbReference type="InterPro" id="IPR042262">
    <property type="entry name" value="CN_hydtase_beta_C"/>
</dbReference>
<dbReference type="InterPro" id="IPR008990">
    <property type="entry name" value="Elect_transpt_acc-like_dom_sf"/>
</dbReference>
<gene>
    <name evidence="2" type="ORF">HAQ05_14240</name>
</gene>
<comment type="caution">
    <text evidence="2">The sequence shown here is derived from an EMBL/GenBank/DDBJ whole genome shotgun (WGS) entry which is preliminary data.</text>
</comment>
<organism evidence="2 3">
    <name type="scientific">Pseudomonas typographi</name>
    <dbReference type="NCBI Taxonomy" id="2715964"/>
    <lineage>
        <taxon>Bacteria</taxon>
        <taxon>Pseudomonadati</taxon>
        <taxon>Pseudomonadota</taxon>
        <taxon>Gammaproteobacteria</taxon>
        <taxon>Pseudomonadales</taxon>
        <taxon>Pseudomonadaceae</taxon>
        <taxon>Pseudomonas</taxon>
    </lineage>
</organism>
<feature type="domain" description="Nitrile hydratase beta subunit-like N-terminal" evidence="1">
    <location>
        <begin position="17"/>
        <end position="105"/>
    </location>
</feature>
<protein>
    <submittedName>
        <fullName evidence="2">Nitrile hydratase accessory protein</fullName>
    </submittedName>
</protein>
<dbReference type="Gene3D" id="1.10.472.20">
    <property type="entry name" value="Nitrile hydratase, beta subunit"/>
    <property type="match status" value="1"/>
</dbReference>
<dbReference type="RefSeq" id="WP_190421664.1">
    <property type="nucleotide sequence ID" value="NZ_JAAOCA010000016.1"/>
</dbReference>
<reference evidence="2 3" key="1">
    <citation type="journal article" date="2020" name="Insects">
        <title>Bacteria Belonging to Pseudomonas typographi sp. nov. from the Bark Beetle Ips typographus Have Genomic Potential to Aid in the Host Ecology.</title>
        <authorList>
            <person name="Peral-Aranega E."/>
            <person name="Saati-Santamaria Z."/>
            <person name="Kolarik M."/>
            <person name="Rivas R."/>
            <person name="Garcia-Fraile P."/>
        </authorList>
    </citation>
    <scope>NUCLEOTIDE SEQUENCE [LARGE SCALE GENOMIC DNA]</scope>
    <source>
        <strain evidence="2 3">CA3A</strain>
    </source>
</reference>
<proteinExistence type="predicted"/>
<dbReference type="SUPFAM" id="SSF50090">
    <property type="entry name" value="Electron transport accessory proteins"/>
    <property type="match status" value="1"/>
</dbReference>
<keyword evidence="3" id="KW-1185">Reference proteome</keyword>
<dbReference type="InterPro" id="IPR049054">
    <property type="entry name" value="CN_hydtase_beta-like_N"/>
</dbReference>
<dbReference type="InterPro" id="IPR023808">
    <property type="entry name" value="Nitrile_Hydratase_acc_put"/>
</dbReference>
<sequence>MSDVDLNLLPARYKDIEGPVFREPWEAQAFAMTLKLHEAGHFTWVEWADYLSHEVSHGSADADGGSDYYRLWVNALERLVEHKQLLSDHDLHGRTEYLVANPVPHVHVAKRDPIFVC</sequence>
<dbReference type="NCBIfam" id="TIGR03889">
    <property type="entry name" value="nitrile_acc"/>
    <property type="match status" value="1"/>
</dbReference>